<sequence>MHKRNQKTEPIGLSKVRAGEGQPRRWRVPVLGHHANSKLEHLAGLLTKPPSRSVDPTEDSHTLLPYPPSGALSPRLQAHSQTVTRHLVSGPLALSYTRLSIPSFFRPPIHPPTHVPHFVRLSRRLMLKWDRPQIGHRPKYVTGMGGGARDQSGLELASGIACLRDWRQAPECHRHFPSWPHHRHLGTGESPNGLTFWPAHSAKGMWVFQKPRRFIAVLSTCPLPREQRYRIRPLGRPTGPMKRRSHECGRGEGEGV</sequence>
<dbReference type="Proteomes" id="UP000784294">
    <property type="component" value="Unassembled WGS sequence"/>
</dbReference>
<gene>
    <name evidence="2" type="ORF">PXEA_LOCUS2427</name>
</gene>
<feature type="region of interest" description="Disordered" evidence="1">
    <location>
        <begin position="1"/>
        <end position="22"/>
    </location>
</feature>
<evidence type="ECO:0000313" key="2">
    <source>
        <dbReference type="EMBL" id="VEL08987.1"/>
    </source>
</evidence>
<feature type="region of interest" description="Disordered" evidence="1">
    <location>
        <begin position="232"/>
        <end position="256"/>
    </location>
</feature>
<keyword evidence="3" id="KW-1185">Reference proteome</keyword>
<reference evidence="2" key="1">
    <citation type="submission" date="2018-11" db="EMBL/GenBank/DDBJ databases">
        <authorList>
            <consortium name="Pathogen Informatics"/>
        </authorList>
    </citation>
    <scope>NUCLEOTIDE SEQUENCE</scope>
</reference>
<evidence type="ECO:0000256" key="1">
    <source>
        <dbReference type="SAM" id="MobiDB-lite"/>
    </source>
</evidence>
<name>A0A448WD90_9PLAT</name>
<dbReference type="AlphaFoldDB" id="A0A448WD90"/>
<organism evidence="2 3">
    <name type="scientific">Protopolystoma xenopodis</name>
    <dbReference type="NCBI Taxonomy" id="117903"/>
    <lineage>
        <taxon>Eukaryota</taxon>
        <taxon>Metazoa</taxon>
        <taxon>Spiralia</taxon>
        <taxon>Lophotrochozoa</taxon>
        <taxon>Platyhelminthes</taxon>
        <taxon>Monogenea</taxon>
        <taxon>Polyopisthocotylea</taxon>
        <taxon>Polystomatidea</taxon>
        <taxon>Polystomatidae</taxon>
        <taxon>Protopolystoma</taxon>
    </lineage>
</organism>
<proteinExistence type="predicted"/>
<accession>A0A448WD90</accession>
<comment type="caution">
    <text evidence="2">The sequence shown here is derived from an EMBL/GenBank/DDBJ whole genome shotgun (WGS) entry which is preliminary data.</text>
</comment>
<evidence type="ECO:0000313" key="3">
    <source>
        <dbReference type="Proteomes" id="UP000784294"/>
    </source>
</evidence>
<protein>
    <submittedName>
        <fullName evidence="2">Uncharacterized protein</fullName>
    </submittedName>
</protein>
<feature type="compositionally biased region" description="Basic and acidic residues" evidence="1">
    <location>
        <begin position="246"/>
        <end position="256"/>
    </location>
</feature>
<dbReference type="EMBL" id="CAAALY010005198">
    <property type="protein sequence ID" value="VEL08987.1"/>
    <property type="molecule type" value="Genomic_DNA"/>
</dbReference>